<protein>
    <submittedName>
        <fullName evidence="1">Uncharacterized protein</fullName>
    </submittedName>
</protein>
<gene>
    <name evidence="1" type="ORF">HYALB_00013529</name>
</gene>
<evidence type="ECO:0000313" key="1">
    <source>
        <dbReference type="EMBL" id="CAG8981654.1"/>
    </source>
</evidence>
<organism evidence="1 2">
    <name type="scientific">Hymenoscyphus albidus</name>
    <dbReference type="NCBI Taxonomy" id="595503"/>
    <lineage>
        <taxon>Eukaryota</taxon>
        <taxon>Fungi</taxon>
        <taxon>Dikarya</taxon>
        <taxon>Ascomycota</taxon>
        <taxon>Pezizomycotina</taxon>
        <taxon>Leotiomycetes</taxon>
        <taxon>Helotiales</taxon>
        <taxon>Helotiaceae</taxon>
        <taxon>Hymenoscyphus</taxon>
    </lineage>
</organism>
<proteinExistence type="predicted"/>
<evidence type="ECO:0000313" key="2">
    <source>
        <dbReference type="Proteomes" id="UP000701801"/>
    </source>
</evidence>
<accession>A0A9N9M048</accession>
<keyword evidence="2" id="KW-1185">Reference proteome</keyword>
<name>A0A9N9M048_9HELO</name>
<dbReference type="AlphaFoldDB" id="A0A9N9M048"/>
<dbReference type="Proteomes" id="UP000701801">
    <property type="component" value="Unassembled WGS sequence"/>
</dbReference>
<dbReference type="EMBL" id="CAJVRM010000505">
    <property type="protein sequence ID" value="CAG8981654.1"/>
    <property type="molecule type" value="Genomic_DNA"/>
</dbReference>
<reference evidence="1" key="1">
    <citation type="submission" date="2021-07" db="EMBL/GenBank/DDBJ databases">
        <authorList>
            <person name="Durling M."/>
        </authorList>
    </citation>
    <scope>NUCLEOTIDE SEQUENCE</scope>
</reference>
<comment type="caution">
    <text evidence="1">The sequence shown here is derived from an EMBL/GenBank/DDBJ whole genome shotgun (WGS) entry which is preliminary data.</text>
</comment>
<sequence length="98" mass="11111">MTIALSQSKYERRKAEVEITNETIDDLSLNLPAVLETVVMLGIETRESVEQELHHRGHYLYLTLTRLRSLQISFYASGGPYGFVNASIALEELGRVQE</sequence>